<evidence type="ECO:0000313" key="2">
    <source>
        <dbReference type="EMBL" id="GII57317.1"/>
    </source>
</evidence>
<dbReference type="Proteomes" id="UP000605992">
    <property type="component" value="Unassembled WGS sequence"/>
</dbReference>
<feature type="compositionally biased region" description="Polar residues" evidence="1">
    <location>
        <begin position="56"/>
        <end position="65"/>
    </location>
</feature>
<keyword evidence="3" id="KW-1185">Reference proteome</keyword>
<dbReference type="AlphaFoldDB" id="A0A8J3V4M9"/>
<evidence type="ECO:0000313" key="3">
    <source>
        <dbReference type="Proteomes" id="UP000605992"/>
    </source>
</evidence>
<accession>A0A8J3V4M9</accession>
<proteinExistence type="predicted"/>
<gene>
    <name evidence="2" type="ORF">Pth03_57060</name>
</gene>
<sequence>MDRQTKPELMLIVDIDRPHRVAISLTEIPRRSINLPSTEPKGCRSGTPAGAEPDPMTTSPTFATNRISRRRCAATSLRAVPPSLDTGQHSLVRGDHGGVQVLNERPHGAAVTVKQPQERLRTIRVVQCDGPGPPIVSLPSPKVGDRGCHGRGPHVCIRAAA</sequence>
<protein>
    <submittedName>
        <fullName evidence="2">Uncharacterized protein</fullName>
    </submittedName>
</protein>
<name>A0A8J3V4M9_9ACTN</name>
<reference evidence="2" key="1">
    <citation type="submission" date="2021-01" db="EMBL/GenBank/DDBJ databases">
        <title>Whole genome shotgun sequence of Planotetraspora thailandica NBRC 104271.</title>
        <authorList>
            <person name="Komaki H."/>
            <person name="Tamura T."/>
        </authorList>
    </citation>
    <scope>NUCLEOTIDE SEQUENCE</scope>
    <source>
        <strain evidence="2">NBRC 104271</strain>
    </source>
</reference>
<comment type="caution">
    <text evidence="2">The sequence shown here is derived from an EMBL/GenBank/DDBJ whole genome shotgun (WGS) entry which is preliminary data.</text>
</comment>
<organism evidence="2 3">
    <name type="scientific">Planotetraspora thailandica</name>
    <dbReference type="NCBI Taxonomy" id="487172"/>
    <lineage>
        <taxon>Bacteria</taxon>
        <taxon>Bacillati</taxon>
        <taxon>Actinomycetota</taxon>
        <taxon>Actinomycetes</taxon>
        <taxon>Streptosporangiales</taxon>
        <taxon>Streptosporangiaceae</taxon>
        <taxon>Planotetraspora</taxon>
    </lineage>
</organism>
<dbReference type="RefSeq" id="WP_203947450.1">
    <property type="nucleotide sequence ID" value="NZ_BOOR01000050.1"/>
</dbReference>
<feature type="region of interest" description="Disordered" evidence="1">
    <location>
        <begin position="33"/>
        <end position="65"/>
    </location>
</feature>
<dbReference type="EMBL" id="BOOR01000050">
    <property type="protein sequence ID" value="GII57317.1"/>
    <property type="molecule type" value="Genomic_DNA"/>
</dbReference>
<evidence type="ECO:0000256" key="1">
    <source>
        <dbReference type="SAM" id="MobiDB-lite"/>
    </source>
</evidence>